<dbReference type="SUPFAM" id="SSF52833">
    <property type="entry name" value="Thioredoxin-like"/>
    <property type="match status" value="1"/>
</dbReference>
<comment type="caution">
    <text evidence="3">The sequence shown here is derived from an EMBL/GenBank/DDBJ whole genome shotgun (WGS) entry which is preliminary data.</text>
</comment>
<sequence length="206" mass="22606">MTWQTELASWLSPPSVHTAETPTVGQKAPPTPKINLAQDGKPTIITFLRHCGCPFAEKTFLNMRDIAKAHPDTTFIAVSHSDQGATERWLQALPQPDKNTQPNLHVVVDAQREAYSKWGLGTSSWWHVLGSIAGTSKLKQEGISVRSTESGSRWQTAGNFAVDGEGVVRWVRVDKRADDMPDFKEGVDALRGGRFEQVGLGEAMQG</sequence>
<dbReference type="AlphaFoldDB" id="A0AAD4I8F7"/>
<evidence type="ECO:0000313" key="3">
    <source>
        <dbReference type="EMBL" id="KAG9190062.1"/>
    </source>
</evidence>
<dbReference type="Proteomes" id="UP001199106">
    <property type="component" value="Unassembled WGS sequence"/>
</dbReference>
<accession>A0AAD4I8F7</accession>
<organism evidence="3 4">
    <name type="scientific">Alternaria panax</name>
    <dbReference type="NCBI Taxonomy" id="48097"/>
    <lineage>
        <taxon>Eukaryota</taxon>
        <taxon>Fungi</taxon>
        <taxon>Dikarya</taxon>
        <taxon>Ascomycota</taxon>
        <taxon>Pezizomycotina</taxon>
        <taxon>Dothideomycetes</taxon>
        <taxon>Pleosporomycetidae</taxon>
        <taxon>Pleosporales</taxon>
        <taxon>Pleosporineae</taxon>
        <taxon>Pleosporaceae</taxon>
        <taxon>Alternaria</taxon>
        <taxon>Alternaria sect. Panax</taxon>
    </lineage>
</organism>
<name>A0AAD4I8F7_9PLEO</name>
<reference evidence="3" key="1">
    <citation type="submission" date="2021-07" db="EMBL/GenBank/DDBJ databases">
        <title>Genome Resource of American Ginseng Black Spot Pathogen Alternaria panax.</title>
        <authorList>
            <person name="Qiu C."/>
            <person name="Wang W."/>
            <person name="Liu Z."/>
        </authorList>
    </citation>
    <scope>NUCLEOTIDE SEQUENCE</scope>
    <source>
        <strain evidence="3">BNCC115425</strain>
    </source>
</reference>
<evidence type="ECO:0000259" key="2">
    <source>
        <dbReference type="PROSITE" id="PS51352"/>
    </source>
</evidence>
<dbReference type="PROSITE" id="PS51352">
    <property type="entry name" value="THIOREDOXIN_2"/>
    <property type="match status" value="1"/>
</dbReference>
<protein>
    <recommendedName>
        <fullName evidence="2">Thioredoxin domain-containing protein</fullName>
    </recommendedName>
</protein>
<dbReference type="PANTHER" id="PTHR42336">
    <property type="entry name" value="THIOREDOXIN DOMAIN-CONTAINING PROTEIN-RELATED"/>
    <property type="match status" value="1"/>
</dbReference>
<dbReference type="InterPro" id="IPR013766">
    <property type="entry name" value="Thioredoxin_domain"/>
</dbReference>
<dbReference type="InterPro" id="IPR032801">
    <property type="entry name" value="PXL2A/B/C"/>
</dbReference>
<feature type="domain" description="Thioredoxin" evidence="2">
    <location>
        <begin position="22"/>
        <end position="192"/>
    </location>
</feature>
<gene>
    <name evidence="3" type="ORF">G6011_08150</name>
</gene>
<dbReference type="Pfam" id="PF13911">
    <property type="entry name" value="AhpC-TSA_2"/>
    <property type="match status" value="1"/>
</dbReference>
<dbReference type="EMBL" id="JAANER010000004">
    <property type="protein sequence ID" value="KAG9190062.1"/>
    <property type="molecule type" value="Genomic_DNA"/>
</dbReference>
<proteinExistence type="predicted"/>
<dbReference type="Gene3D" id="3.40.30.10">
    <property type="entry name" value="Glutaredoxin"/>
    <property type="match status" value="1"/>
</dbReference>
<dbReference type="InterPro" id="IPR036249">
    <property type="entry name" value="Thioredoxin-like_sf"/>
</dbReference>
<feature type="region of interest" description="Disordered" evidence="1">
    <location>
        <begin position="1"/>
        <end position="31"/>
    </location>
</feature>
<keyword evidence="4" id="KW-1185">Reference proteome</keyword>
<evidence type="ECO:0000313" key="4">
    <source>
        <dbReference type="Proteomes" id="UP001199106"/>
    </source>
</evidence>
<evidence type="ECO:0000256" key="1">
    <source>
        <dbReference type="SAM" id="MobiDB-lite"/>
    </source>
</evidence>
<dbReference type="PANTHER" id="PTHR42336:SF1">
    <property type="entry name" value="ALKYL HYDROPEROXIDE REDUCTASE SUBUNIT C_ THIOL SPECIFIC ANTIOXIDANT DOMAIN-CONTAINING PROTEIN"/>
    <property type="match status" value="1"/>
</dbReference>